<keyword evidence="5" id="KW-1185">Reference proteome</keyword>
<dbReference type="InterPro" id="IPR012337">
    <property type="entry name" value="RNaseH-like_sf"/>
</dbReference>
<gene>
    <name evidence="4" type="ORF">HERILL_LOCUS10165</name>
</gene>
<dbReference type="InterPro" id="IPR036397">
    <property type="entry name" value="RNaseH_sf"/>
</dbReference>
<dbReference type="GO" id="GO:0016787">
    <property type="term" value="F:hydrolase activity"/>
    <property type="evidence" value="ECO:0007669"/>
    <property type="project" value="UniProtKB-KW"/>
</dbReference>
<proteinExistence type="predicted"/>
<protein>
    <recommendedName>
        <fullName evidence="3">Integrase catalytic domain-containing protein</fullName>
    </recommendedName>
</protein>
<dbReference type="PROSITE" id="PS50994">
    <property type="entry name" value="INTEGRASE"/>
    <property type="match status" value="1"/>
</dbReference>
<dbReference type="EMBL" id="LR899012">
    <property type="protein sequence ID" value="CAD7087457.1"/>
    <property type="molecule type" value="Genomic_DNA"/>
</dbReference>
<dbReference type="InterPro" id="IPR057670">
    <property type="entry name" value="SH3_retrovirus"/>
</dbReference>
<evidence type="ECO:0000256" key="2">
    <source>
        <dbReference type="ARBA" id="ARBA00022801"/>
    </source>
</evidence>
<evidence type="ECO:0000313" key="5">
    <source>
        <dbReference type="Proteomes" id="UP000594454"/>
    </source>
</evidence>
<dbReference type="InParanoid" id="A0A7R8UUR3"/>
<name>A0A7R8UUR3_HERIL</name>
<sequence length="340" mass="39907">MKHKSDVFDIFQKYEKLISNKFGKPMKILRTDNGREYCNLEMKRYLEARDIEMVNTAPYTPQQNGKAERDNRTIIESARTMITAKKLPLSLWAEAVGTAVTMLNRVLATVGYQNDSMNYRLYNPQNNKIYISRDVIFNEKSQLRPEIGKEFEYILPTDENEDVAKPVEQQQEEECLEAQEESKNQLGNDRQLRDRTKIHRPIRFEIDFAEYNPPNTFQEAMNSAEVENWADAIQEELDAHEQNETWPIVPRKTDRKPIDSKWVFKIIRDTSGDVYRYKARLCARGFQQKQGLDYTETFSPVLRYDSLRVLLAMVTEQDLELTQFDMTDSSQQKQVKLSSQ</sequence>
<evidence type="ECO:0000313" key="4">
    <source>
        <dbReference type="EMBL" id="CAD7087457.1"/>
    </source>
</evidence>
<organism evidence="4 5">
    <name type="scientific">Hermetia illucens</name>
    <name type="common">Black soldier fly</name>
    <dbReference type="NCBI Taxonomy" id="343691"/>
    <lineage>
        <taxon>Eukaryota</taxon>
        <taxon>Metazoa</taxon>
        <taxon>Ecdysozoa</taxon>
        <taxon>Arthropoda</taxon>
        <taxon>Hexapoda</taxon>
        <taxon>Insecta</taxon>
        <taxon>Pterygota</taxon>
        <taxon>Neoptera</taxon>
        <taxon>Endopterygota</taxon>
        <taxon>Diptera</taxon>
        <taxon>Brachycera</taxon>
        <taxon>Stratiomyomorpha</taxon>
        <taxon>Stratiomyidae</taxon>
        <taxon>Hermetiinae</taxon>
        <taxon>Hermetia</taxon>
    </lineage>
</organism>
<keyword evidence="1" id="KW-0479">Metal-binding</keyword>
<accession>A0A7R8UUR3</accession>
<dbReference type="SUPFAM" id="SSF53098">
    <property type="entry name" value="Ribonuclease H-like"/>
    <property type="match status" value="1"/>
</dbReference>
<dbReference type="AlphaFoldDB" id="A0A7R8UUR3"/>
<dbReference type="Pfam" id="PF07727">
    <property type="entry name" value="RVT_2"/>
    <property type="match status" value="1"/>
</dbReference>
<dbReference type="InterPro" id="IPR013103">
    <property type="entry name" value="RVT_2"/>
</dbReference>
<reference evidence="4 5" key="1">
    <citation type="submission" date="2020-11" db="EMBL/GenBank/DDBJ databases">
        <authorList>
            <person name="Wallbank WR R."/>
            <person name="Pardo Diaz C."/>
            <person name="Kozak K."/>
            <person name="Martin S."/>
            <person name="Jiggins C."/>
            <person name="Moest M."/>
            <person name="Warren A I."/>
            <person name="Generalovic N T."/>
            <person name="Byers J.R.P. K."/>
            <person name="Montejo-Kovacevich G."/>
            <person name="Yen C E."/>
        </authorList>
    </citation>
    <scope>NUCLEOTIDE SEQUENCE [LARGE SCALE GENOMIC DNA]</scope>
</reference>
<feature type="domain" description="Integrase catalytic" evidence="3">
    <location>
        <begin position="1"/>
        <end position="132"/>
    </location>
</feature>
<dbReference type="GO" id="GO:0003676">
    <property type="term" value="F:nucleic acid binding"/>
    <property type="evidence" value="ECO:0007669"/>
    <property type="project" value="InterPro"/>
</dbReference>
<dbReference type="PANTHER" id="PTHR42648">
    <property type="entry name" value="TRANSPOSASE, PUTATIVE-RELATED"/>
    <property type="match status" value="1"/>
</dbReference>
<dbReference type="Proteomes" id="UP000594454">
    <property type="component" value="Chromosome 4"/>
</dbReference>
<keyword evidence="2" id="KW-0378">Hydrolase</keyword>
<dbReference type="GO" id="GO:0046872">
    <property type="term" value="F:metal ion binding"/>
    <property type="evidence" value="ECO:0007669"/>
    <property type="project" value="UniProtKB-KW"/>
</dbReference>
<evidence type="ECO:0000259" key="3">
    <source>
        <dbReference type="PROSITE" id="PS50994"/>
    </source>
</evidence>
<dbReference type="Pfam" id="PF25597">
    <property type="entry name" value="SH3_retrovirus"/>
    <property type="match status" value="1"/>
</dbReference>
<dbReference type="Gene3D" id="3.30.420.10">
    <property type="entry name" value="Ribonuclease H-like superfamily/Ribonuclease H"/>
    <property type="match status" value="1"/>
</dbReference>
<dbReference type="InterPro" id="IPR039537">
    <property type="entry name" value="Retrotran_Ty1/copia-like"/>
</dbReference>
<dbReference type="GO" id="GO:0015074">
    <property type="term" value="P:DNA integration"/>
    <property type="evidence" value="ECO:0007669"/>
    <property type="project" value="InterPro"/>
</dbReference>
<evidence type="ECO:0000256" key="1">
    <source>
        <dbReference type="ARBA" id="ARBA00022723"/>
    </source>
</evidence>
<dbReference type="InterPro" id="IPR001584">
    <property type="entry name" value="Integrase_cat-core"/>
</dbReference>
<dbReference type="PANTHER" id="PTHR42648:SF28">
    <property type="entry name" value="TRANSPOSON-ENCODED PROTEIN WITH RIBONUCLEASE H-LIKE AND RETROVIRUS ZINC FINGER-LIKE DOMAINS"/>
    <property type="match status" value="1"/>
</dbReference>